<evidence type="ECO:0000256" key="10">
    <source>
        <dbReference type="ARBA" id="ARBA00023004"/>
    </source>
</evidence>
<dbReference type="InterPro" id="IPR001128">
    <property type="entry name" value="Cyt_P450"/>
</dbReference>
<dbReference type="PRINTS" id="PR00463">
    <property type="entry name" value="EP450I"/>
</dbReference>
<gene>
    <name evidence="16" type="ORF">BSL78_24943</name>
</gene>
<evidence type="ECO:0000256" key="7">
    <source>
        <dbReference type="ARBA" id="ARBA00022824"/>
    </source>
</evidence>
<evidence type="ECO:0000256" key="8">
    <source>
        <dbReference type="ARBA" id="ARBA00022848"/>
    </source>
</evidence>
<comment type="similarity">
    <text evidence="4 14">Belongs to the cytochrome P450 family.</text>
</comment>
<dbReference type="InterPro" id="IPR036396">
    <property type="entry name" value="Cyt_P450_sf"/>
</dbReference>
<keyword evidence="8" id="KW-0492">Microsome</keyword>
<evidence type="ECO:0000256" key="4">
    <source>
        <dbReference type="ARBA" id="ARBA00010617"/>
    </source>
</evidence>
<dbReference type="CDD" id="cd11027">
    <property type="entry name" value="CYP17A1-like"/>
    <property type="match status" value="1"/>
</dbReference>
<dbReference type="OrthoDB" id="6513420at2759"/>
<evidence type="ECO:0000256" key="6">
    <source>
        <dbReference type="ARBA" id="ARBA00022723"/>
    </source>
</evidence>
<dbReference type="PANTHER" id="PTHR24289:SF20">
    <property type="entry name" value="STEROID 17-ALPHA-HYDROXYLASE_17,20 LYASE"/>
    <property type="match status" value="1"/>
</dbReference>
<keyword evidence="12 15" id="KW-0472">Membrane</keyword>
<evidence type="ECO:0000313" key="17">
    <source>
        <dbReference type="Proteomes" id="UP000230750"/>
    </source>
</evidence>
<dbReference type="Pfam" id="PF00067">
    <property type="entry name" value="p450"/>
    <property type="match status" value="2"/>
</dbReference>
<dbReference type="PANTHER" id="PTHR24289">
    <property type="entry name" value="STEROID 17-ALPHA-HYDROXYLASE/17,20 LYASE"/>
    <property type="match status" value="1"/>
</dbReference>
<keyword evidence="17" id="KW-1185">Reference proteome</keyword>
<proteinExistence type="inferred from homology"/>
<dbReference type="PRINTS" id="PR00385">
    <property type="entry name" value="P450"/>
</dbReference>
<keyword evidence="9 14" id="KW-0560">Oxidoreductase</keyword>
<evidence type="ECO:0000256" key="3">
    <source>
        <dbReference type="ARBA" id="ARBA00004406"/>
    </source>
</evidence>
<comment type="cofactor">
    <cofactor evidence="1 13">
        <name>heme</name>
        <dbReference type="ChEBI" id="CHEBI:30413"/>
    </cofactor>
</comment>
<evidence type="ECO:0000256" key="5">
    <source>
        <dbReference type="ARBA" id="ARBA00022617"/>
    </source>
</evidence>
<dbReference type="GO" id="GO:0004508">
    <property type="term" value="F:steroid 17-alpha-monooxygenase activity"/>
    <property type="evidence" value="ECO:0007669"/>
    <property type="project" value="TreeGrafter"/>
</dbReference>
<keyword evidence="10 13" id="KW-0408">Iron</keyword>
<keyword evidence="15" id="KW-1133">Transmembrane helix</keyword>
<evidence type="ECO:0000256" key="14">
    <source>
        <dbReference type="RuleBase" id="RU000461"/>
    </source>
</evidence>
<evidence type="ECO:0000256" key="1">
    <source>
        <dbReference type="ARBA" id="ARBA00001971"/>
    </source>
</evidence>
<evidence type="ECO:0000256" key="15">
    <source>
        <dbReference type="SAM" id="Phobius"/>
    </source>
</evidence>
<keyword evidence="11 14" id="KW-0503">Monooxygenase</keyword>
<feature type="transmembrane region" description="Helical" evidence="15">
    <location>
        <begin position="474"/>
        <end position="500"/>
    </location>
</feature>
<evidence type="ECO:0000256" key="2">
    <source>
        <dbReference type="ARBA" id="ARBA00004174"/>
    </source>
</evidence>
<dbReference type="PROSITE" id="PS00086">
    <property type="entry name" value="CYTOCHROME_P450"/>
    <property type="match status" value="1"/>
</dbReference>
<dbReference type="InterPro" id="IPR002401">
    <property type="entry name" value="Cyt_P450_E_grp-I"/>
</dbReference>
<evidence type="ECO:0000256" key="9">
    <source>
        <dbReference type="ARBA" id="ARBA00023002"/>
    </source>
</evidence>
<reference evidence="16 17" key="1">
    <citation type="journal article" date="2017" name="PLoS Biol.">
        <title>The sea cucumber genome provides insights into morphological evolution and visceral regeneration.</title>
        <authorList>
            <person name="Zhang X."/>
            <person name="Sun L."/>
            <person name="Yuan J."/>
            <person name="Sun Y."/>
            <person name="Gao Y."/>
            <person name="Zhang L."/>
            <person name="Li S."/>
            <person name="Dai H."/>
            <person name="Hamel J.F."/>
            <person name="Liu C."/>
            <person name="Yu Y."/>
            <person name="Liu S."/>
            <person name="Lin W."/>
            <person name="Guo K."/>
            <person name="Jin S."/>
            <person name="Xu P."/>
            <person name="Storey K.B."/>
            <person name="Huan P."/>
            <person name="Zhang T."/>
            <person name="Zhou Y."/>
            <person name="Zhang J."/>
            <person name="Lin C."/>
            <person name="Li X."/>
            <person name="Xing L."/>
            <person name="Huo D."/>
            <person name="Sun M."/>
            <person name="Wang L."/>
            <person name="Mercier A."/>
            <person name="Li F."/>
            <person name="Yang H."/>
            <person name="Xiang J."/>
        </authorList>
    </citation>
    <scope>NUCLEOTIDE SEQUENCE [LARGE SCALE GENOMIC DNA]</scope>
    <source>
        <strain evidence="16">Shaxun</strain>
        <tissue evidence="16">Muscle</tissue>
    </source>
</reference>
<evidence type="ECO:0000313" key="16">
    <source>
        <dbReference type="EMBL" id="PIK38219.1"/>
    </source>
</evidence>
<keyword evidence="15" id="KW-0812">Transmembrane</keyword>
<protein>
    <submittedName>
        <fullName evidence="16">Putative steroid 17-alpha-hydroxylase/17,20 lyase</fullName>
    </submittedName>
</protein>
<dbReference type="FunFam" id="1.10.630.10:FF:000238">
    <property type="entry name" value="Cytochrome P450 2A6"/>
    <property type="match status" value="1"/>
</dbReference>
<dbReference type="Proteomes" id="UP000230750">
    <property type="component" value="Unassembled WGS sequence"/>
</dbReference>
<keyword evidence="5 13" id="KW-0349">Heme</keyword>
<dbReference type="STRING" id="307972.A0A2G8JR62"/>
<organism evidence="16 17">
    <name type="scientific">Stichopus japonicus</name>
    <name type="common">Sea cucumber</name>
    <dbReference type="NCBI Taxonomy" id="307972"/>
    <lineage>
        <taxon>Eukaryota</taxon>
        <taxon>Metazoa</taxon>
        <taxon>Echinodermata</taxon>
        <taxon>Eleutherozoa</taxon>
        <taxon>Echinozoa</taxon>
        <taxon>Holothuroidea</taxon>
        <taxon>Aspidochirotacea</taxon>
        <taxon>Aspidochirotida</taxon>
        <taxon>Stichopodidae</taxon>
        <taxon>Apostichopus</taxon>
    </lineage>
</organism>
<dbReference type="AlphaFoldDB" id="A0A2G8JR62"/>
<dbReference type="GO" id="GO:0005789">
    <property type="term" value="C:endoplasmic reticulum membrane"/>
    <property type="evidence" value="ECO:0007669"/>
    <property type="project" value="UniProtKB-SubCell"/>
</dbReference>
<evidence type="ECO:0000256" key="11">
    <source>
        <dbReference type="ARBA" id="ARBA00023033"/>
    </source>
</evidence>
<dbReference type="GO" id="GO:0016829">
    <property type="term" value="F:lyase activity"/>
    <property type="evidence" value="ECO:0007669"/>
    <property type="project" value="UniProtKB-KW"/>
</dbReference>
<accession>A0A2G8JR62</accession>
<comment type="caution">
    <text evidence="16">The sequence shown here is derived from an EMBL/GenBank/DDBJ whole genome shotgun (WGS) entry which is preliminary data.</text>
</comment>
<keyword evidence="7" id="KW-0256">Endoplasmic reticulum</keyword>
<dbReference type="Gene3D" id="1.10.630.10">
    <property type="entry name" value="Cytochrome P450"/>
    <property type="match status" value="2"/>
</dbReference>
<sequence length="585" mass="66044">MTFDSAVVANSTSLALVTITTALVGIWIWSKQKPTKDFPPGPKGWPLVGNIIDLARNEKPASVAFMEYAKEYGDIFSIRVGQRWVVVLNGAATIKEALLKKGVEFANRPTSYTGDLFSEGGRDIIFGQYSPSWKLHRKLAFSAFRNLATGDNKRFEKLVYSIVPGLTANLDSKLSEPFDPRPILASSIYNILTSLCFGKQYEFDSPELTRIMYLSKEANEIGGSGLLADYIPIFKYVPTPGQRKLEALFKEFLGFISQELEEHHEKYDGGEPKDFIEMLFQSRQEIKDEGKEDMNLITETHIRQTVLDVFSAGTDTSIFTMHWCVGLMVQYPEVQAKVAEEVDRVVGRDRLPSLNDREELVYTTATLYEVMRYSTITPLAMPHATLTDVEFGGYTIPKDTWVLVNIYSMHFEEKLWDEPNKFTPGKVIRGQHGSQSENIVHTISQEVEVAGSSNVVCCLLLPLKKILLGSKRQANLLLLTYALLYCKILMCCTVVSLFAMTEHFLDESGKVRLHPEGFMPFSTGRRVCIGESVAKAELFLIFAWLCQHYKFSKPTGREEKDFAEGNPQAIVNMMKDIEVVVEKRF</sequence>
<feature type="binding site" description="axial binding residue" evidence="13">
    <location>
        <position position="528"/>
    </location>
    <ligand>
        <name>heme</name>
        <dbReference type="ChEBI" id="CHEBI:30413"/>
    </ligand>
    <ligandPart>
        <name>Fe</name>
        <dbReference type="ChEBI" id="CHEBI:18248"/>
    </ligandPart>
</feature>
<dbReference type="GO" id="GO:0005506">
    <property type="term" value="F:iron ion binding"/>
    <property type="evidence" value="ECO:0007669"/>
    <property type="project" value="InterPro"/>
</dbReference>
<dbReference type="GO" id="GO:0042448">
    <property type="term" value="P:progesterone metabolic process"/>
    <property type="evidence" value="ECO:0007669"/>
    <property type="project" value="TreeGrafter"/>
</dbReference>
<dbReference type="GO" id="GO:0042446">
    <property type="term" value="P:hormone biosynthetic process"/>
    <property type="evidence" value="ECO:0007669"/>
    <property type="project" value="TreeGrafter"/>
</dbReference>
<comment type="subcellular location">
    <subcellularLocation>
        <location evidence="3">Endoplasmic reticulum membrane</location>
        <topology evidence="3">Peripheral membrane protein</topology>
    </subcellularLocation>
    <subcellularLocation>
        <location evidence="2">Microsome membrane</location>
        <topology evidence="2">Peripheral membrane protein</topology>
    </subcellularLocation>
</comment>
<dbReference type="SUPFAM" id="SSF48264">
    <property type="entry name" value="Cytochrome P450"/>
    <property type="match status" value="1"/>
</dbReference>
<evidence type="ECO:0000256" key="13">
    <source>
        <dbReference type="PIRSR" id="PIRSR602401-1"/>
    </source>
</evidence>
<dbReference type="GO" id="GO:0020037">
    <property type="term" value="F:heme binding"/>
    <property type="evidence" value="ECO:0007669"/>
    <property type="project" value="InterPro"/>
</dbReference>
<name>A0A2G8JR62_STIJA</name>
<keyword evidence="6 13" id="KW-0479">Metal-binding</keyword>
<dbReference type="InterPro" id="IPR017972">
    <property type="entry name" value="Cyt_P450_CS"/>
</dbReference>
<evidence type="ECO:0000256" key="12">
    <source>
        <dbReference type="ARBA" id="ARBA00023136"/>
    </source>
</evidence>
<dbReference type="EMBL" id="MRZV01001386">
    <property type="protein sequence ID" value="PIK38219.1"/>
    <property type="molecule type" value="Genomic_DNA"/>
</dbReference>
<keyword evidence="16" id="KW-0456">Lyase</keyword>
<feature type="transmembrane region" description="Helical" evidence="15">
    <location>
        <begin position="6"/>
        <end position="29"/>
    </location>
</feature>